<protein>
    <recommendedName>
        <fullName evidence="9">Delta-like protein</fullName>
    </recommendedName>
</protein>
<dbReference type="CDD" id="cd00054">
    <property type="entry name" value="EGF_CA"/>
    <property type="match status" value="4"/>
</dbReference>
<dbReference type="Gene3D" id="2.10.25.140">
    <property type="match status" value="1"/>
</dbReference>
<dbReference type="FunFam" id="2.10.25.10:FF:000255">
    <property type="entry name" value="Sushi, nidogen and EGF-like domains 1"/>
    <property type="match status" value="1"/>
</dbReference>
<dbReference type="CDD" id="cd12087">
    <property type="entry name" value="TM_EGFR-like"/>
    <property type="match status" value="1"/>
</dbReference>
<keyword evidence="1 9" id="KW-0217">Developmental protein</keyword>
<dbReference type="InterPro" id="IPR001881">
    <property type="entry name" value="EGF-like_Ca-bd_dom"/>
</dbReference>
<feature type="disulfide bond" evidence="7">
    <location>
        <begin position="574"/>
        <end position="583"/>
    </location>
</feature>
<comment type="function">
    <text evidence="9">Putative Notch ligand involved in the mediation of Notch signaling.</text>
</comment>
<evidence type="ECO:0000259" key="12">
    <source>
        <dbReference type="PROSITE" id="PS51051"/>
    </source>
</evidence>
<comment type="subcellular location">
    <subcellularLocation>
        <location evidence="9">Membrane</location>
        <topology evidence="9">Single-pass type I membrane protein</topology>
    </subcellularLocation>
</comment>
<dbReference type="FunFam" id="2.10.25.140:FF:000001">
    <property type="entry name" value="Delta-like protein"/>
    <property type="match status" value="1"/>
</dbReference>
<dbReference type="PANTHER" id="PTHR12916:SF4">
    <property type="entry name" value="UNINFLATABLE, ISOFORM C"/>
    <property type="match status" value="1"/>
</dbReference>
<dbReference type="GO" id="GO:0005509">
    <property type="term" value="F:calcium ion binding"/>
    <property type="evidence" value="ECO:0007669"/>
    <property type="project" value="InterPro"/>
</dbReference>
<keyword evidence="9 10" id="KW-0812">Transmembrane</keyword>
<keyword evidence="14" id="KW-1185">Reference proteome</keyword>
<keyword evidence="4 9" id="KW-0677">Repeat</keyword>
<dbReference type="FunFam" id="2.10.25.10:FF:000143">
    <property type="entry name" value="Protein crumbs 1"/>
    <property type="match status" value="1"/>
</dbReference>
<feature type="disulfide bond" evidence="7">
    <location>
        <begin position="496"/>
        <end position="505"/>
    </location>
</feature>
<dbReference type="PROSITE" id="PS50026">
    <property type="entry name" value="EGF_3"/>
    <property type="match status" value="9"/>
</dbReference>
<feature type="disulfide bond" evidence="8">
    <location>
        <begin position="194"/>
        <end position="203"/>
    </location>
</feature>
<evidence type="ECO:0000259" key="11">
    <source>
        <dbReference type="PROSITE" id="PS50026"/>
    </source>
</evidence>
<evidence type="ECO:0000256" key="10">
    <source>
        <dbReference type="SAM" id="Phobius"/>
    </source>
</evidence>
<keyword evidence="9 10" id="KW-1133">Transmembrane helix</keyword>
<dbReference type="Proteomes" id="UP000245119">
    <property type="component" value="Linkage Group LG9"/>
</dbReference>
<dbReference type="SMART" id="SM00179">
    <property type="entry name" value="EGF_CA"/>
    <property type="match status" value="9"/>
</dbReference>
<dbReference type="STRING" id="400727.A0A2T7NUT1"/>
<keyword evidence="3 9" id="KW-0732">Signal</keyword>
<feature type="domain" description="EGF-like" evidence="11">
    <location>
        <begin position="352"/>
        <end position="389"/>
    </location>
</feature>
<feature type="domain" description="EGF-like" evidence="11">
    <location>
        <begin position="547"/>
        <end position="584"/>
    </location>
</feature>
<dbReference type="PANTHER" id="PTHR12916">
    <property type="entry name" value="CYTOCHROME C OXIDASE POLYPEPTIDE VIC-2"/>
    <property type="match status" value="1"/>
</dbReference>
<dbReference type="InterPro" id="IPR001774">
    <property type="entry name" value="DSL"/>
</dbReference>
<dbReference type="SMART" id="SM00181">
    <property type="entry name" value="EGF"/>
    <property type="match status" value="10"/>
</dbReference>
<feature type="disulfide bond" evidence="7">
    <location>
        <begin position="379"/>
        <end position="388"/>
    </location>
</feature>
<feature type="domain" description="EGF-like" evidence="11">
    <location>
        <begin position="586"/>
        <end position="623"/>
    </location>
</feature>
<dbReference type="PROSITE" id="PS00022">
    <property type="entry name" value="EGF_1"/>
    <property type="match status" value="9"/>
</dbReference>
<accession>A0A2T7NUT1</accession>
<feature type="transmembrane region" description="Helical" evidence="10">
    <location>
        <begin position="634"/>
        <end position="657"/>
    </location>
</feature>
<feature type="disulfide bond" evidence="7">
    <location>
        <begin position="613"/>
        <end position="622"/>
    </location>
</feature>
<proteinExistence type="predicted"/>
<dbReference type="FunFam" id="2.10.25.10:FF:000063">
    <property type="entry name" value="Slit guidance ligand 2"/>
    <property type="match status" value="1"/>
</dbReference>
<dbReference type="SMART" id="SM00051">
    <property type="entry name" value="DSL"/>
    <property type="match status" value="1"/>
</dbReference>
<dbReference type="GO" id="GO:0009887">
    <property type="term" value="P:animal organ morphogenesis"/>
    <property type="evidence" value="ECO:0007669"/>
    <property type="project" value="UniProtKB-ARBA"/>
</dbReference>
<dbReference type="PROSITE" id="PS01186">
    <property type="entry name" value="EGF_2"/>
    <property type="match status" value="2"/>
</dbReference>
<feature type="disulfide bond" evidence="7">
    <location>
        <begin position="535"/>
        <end position="544"/>
    </location>
</feature>
<dbReference type="GO" id="GO:0043005">
    <property type="term" value="C:neuron projection"/>
    <property type="evidence" value="ECO:0007669"/>
    <property type="project" value="UniProtKB-ARBA"/>
</dbReference>
<evidence type="ECO:0000256" key="6">
    <source>
        <dbReference type="ARBA" id="ARBA00023180"/>
    </source>
</evidence>
<dbReference type="OrthoDB" id="5953235at2759"/>
<feature type="domain" description="DSL" evidence="12">
    <location>
        <begin position="192"/>
        <end position="237"/>
    </location>
</feature>
<feature type="domain" description="EGF-like" evidence="11">
    <location>
        <begin position="430"/>
        <end position="467"/>
    </location>
</feature>
<feature type="domain" description="EGF-like" evidence="11">
    <location>
        <begin position="314"/>
        <end position="350"/>
    </location>
</feature>
<comment type="caution">
    <text evidence="7">Lacks conserved residue(s) required for the propagation of feature annotation.</text>
</comment>
<dbReference type="Pfam" id="PF01414">
    <property type="entry name" value="DSL"/>
    <property type="match status" value="1"/>
</dbReference>
<organism evidence="13 14">
    <name type="scientific">Pomacea canaliculata</name>
    <name type="common">Golden apple snail</name>
    <dbReference type="NCBI Taxonomy" id="400727"/>
    <lineage>
        <taxon>Eukaryota</taxon>
        <taxon>Metazoa</taxon>
        <taxon>Spiralia</taxon>
        <taxon>Lophotrochozoa</taxon>
        <taxon>Mollusca</taxon>
        <taxon>Gastropoda</taxon>
        <taxon>Caenogastropoda</taxon>
        <taxon>Architaenioglossa</taxon>
        <taxon>Ampullarioidea</taxon>
        <taxon>Ampullariidae</taxon>
        <taxon>Pomacea</taxon>
    </lineage>
</organism>
<dbReference type="FunFam" id="2.10.25.10:FF:000172">
    <property type="entry name" value="FAT atypical cadherin 3"/>
    <property type="match status" value="1"/>
</dbReference>
<name>A0A2T7NUT1_POMCA</name>
<feature type="disulfide bond" evidence="8">
    <location>
        <begin position="207"/>
        <end position="219"/>
    </location>
</feature>
<feature type="domain" description="EGF-like" evidence="11">
    <location>
        <begin position="276"/>
        <end position="312"/>
    </location>
</feature>
<evidence type="ECO:0000313" key="14">
    <source>
        <dbReference type="Proteomes" id="UP000245119"/>
    </source>
</evidence>
<evidence type="ECO:0000256" key="9">
    <source>
        <dbReference type="RuleBase" id="RU280815"/>
    </source>
</evidence>
<evidence type="ECO:0000256" key="8">
    <source>
        <dbReference type="PROSITE-ProRule" id="PRU00377"/>
    </source>
</evidence>
<dbReference type="FunFam" id="2.10.25.10:FF:000173">
    <property type="entry name" value="Neurogenic locus notch protein 2"/>
    <property type="match status" value="1"/>
</dbReference>
<feature type="disulfide bond" evidence="7">
    <location>
        <begin position="302"/>
        <end position="311"/>
    </location>
</feature>
<keyword evidence="2 7" id="KW-0245">EGF-like domain</keyword>
<dbReference type="GO" id="GO:0001764">
    <property type="term" value="P:neuron migration"/>
    <property type="evidence" value="ECO:0007669"/>
    <property type="project" value="UniProtKB-ARBA"/>
</dbReference>
<dbReference type="Gene3D" id="2.10.25.10">
    <property type="entry name" value="Laminin"/>
    <property type="match status" value="9"/>
</dbReference>
<dbReference type="InterPro" id="IPR000742">
    <property type="entry name" value="EGF"/>
</dbReference>
<gene>
    <name evidence="13" type="ORF">C0Q70_15416</name>
</gene>
<evidence type="ECO:0000256" key="3">
    <source>
        <dbReference type="ARBA" id="ARBA00022729"/>
    </source>
</evidence>
<dbReference type="GO" id="GO:0048667">
    <property type="term" value="P:cell morphogenesis involved in neuron differentiation"/>
    <property type="evidence" value="ECO:0007669"/>
    <property type="project" value="UniProtKB-ARBA"/>
</dbReference>
<evidence type="ECO:0000313" key="13">
    <source>
        <dbReference type="EMBL" id="PVD24923.1"/>
    </source>
</evidence>
<evidence type="ECO:0000256" key="1">
    <source>
        <dbReference type="ARBA" id="ARBA00022473"/>
    </source>
</evidence>
<dbReference type="Pfam" id="PF00008">
    <property type="entry name" value="EGF"/>
    <property type="match status" value="6"/>
</dbReference>
<evidence type="ECO:0000256" key="5">
    <source>
        <dbReference type="ARBA" id="ARBA00023157"/>
    </source>
</evidence>
<dbReference type="GO" id="GO:0016020">
    <property type="term" value="C:membrane"/>
    <property type="evidence" value="ECO:0007669"/>
    <property type="project" value="UniProtKB-SubCell"/>
</dbReference>
<feature type="disulfide bond" evidence="7">
    <location>
        <begin position="457"/>
        <end position="466"/>
    </location>
</feature>
<feature type="disulfide bond" evidence="7">
    <location>
        <begin position="340"/>
        <end position="349"/>
    </location>
</feature>
<keyword evidence="9 10" id="KW-0472">Membrane</keyword>
<feature type="domain" description="EGF-like" evidence="11">
    <location>
        <begin position="508"/>
        <end position="545"/>
    </location>
</feature>
<dbReference type="GO" id="GO:0016358">
    <property type="term" value="P:dendrite development"/>
    <property type="evidence" value="ECO:0007669"/>
    <property type="project" value="UniProtKB-ARBA"/>
</dbReference>
<dbReference type="PROSITE" id="PS51051">
    <property type="entry name" value="DSL"/>
    <property type="match status" value="1"/>
</dbReference>
<keyword evidence="5 7" id="KW-1015">Disulfide bond</keyword>
<evidence type="ECO:0000256" key="4">
    <source>
        <dbReference type="ARBA" id="ARBA00022737"/>
    </source>
</evidence>
<evidence type="ECO:0000256" key="2">
    <source>
        <dbReference type="ARBA" id="ARBA00022536"/>
    </source>
</evidence>
<dbReference type="GO" id="GO:0048646">
    <property type="term" value="P:anatomical structure formation involved in morphogenesis"/>
    <property type="evidence" value="ECO:0007669"/>
    <property type="project" value="UniProtKB-ARBA"/>
</dbReference>
<feature type="domain" description="EGF-like" evidence="11">
    <location>
        <begin position="391"/>
        <end position="428"/>
    </location>
</feature>
<sequence>MFLRRERRSLWEPCYQTPESELSDAVTWETRARGCDVTRGEVVTGKGVVEIKAVRYSSNCRDNWILKTECDTFFEFCLKFFTSPSDSLSQCDMGSYGPTNHYDDRNYIDFTYVTSFPGGIKNPLKFEVRRFETFDLKFVIRVRDDEAQGSEHLAWLTKVFTHRPAAMEQQSVWSSVQTASSGSYQFLFQFRSYCSPNFYTSACDVYCLAQDSSSGHYTCNQATGAKVCMPGWTGETCTTDIDECAQGICHNGANCTNLPAPTLATARRISSKCDLIYSLCYSKPCYNNGSCLGNTTYFTCSCGANWTGDTCQTMVNFCKSSSCLNGATCVPIVGNYSCVCPKGWMGSNCQTEVNACLSSPCINNGTCVQVAGGEFTCKCTADYGGAHCEKYLDPCLSSPCHNSGTCVRLTHDEFKCTCPVDFTGAACSQYVDVCESSPCQQAGTCTRLAHDRFRCSCTVDYGGPTCEEYRDPCLSRPCLNGATCTRLTHDKYQCSCPVDYTGRECQDYVDPCSSDPCYNLGSCVREAHDVFRCNCTQDYRGGVCEEFVDPCRSLPCLHSGTCVRQAYDDYTCNCTHDYTGSECEKYVDPCRPDPCENSATCVREDFTNYTCVCSAGYTGMNCSQPVGQQERQPLPIILAICGSFLIAIIIVAVFFIVRRRRKKSQFPDTVHVNIREVHNGNDPSVAFDNDLYRHVNMANASLEDSRREKLTCPLIARKLRQPNHHQRPATTC</sequence>
<feature type="disulfide bond" evidence="7">
    <location>
        <begin position="418"/>
        <end position="427"/>
    </location>
</feature>
<dbReference type="GO" id="GO:0007154">
    <property type="term" value="P:cell communication"/>
    <property type="evidence" value="ECO:0007669"/>
    <property type="project" value="InterPro"/>
</dbReference>
<keyword evidence="6" id="KW-0325">Glycoprotein</keyword>
<evidence type="ECO:0000256" key="7">
    <source>
        <dbReference type="PROSITE-ProRule" id="PRU00076"/>
    </source>
</evidence>
<dbReference type="EMBL" id="PZQS01000009">
    <property type="protein sequence ID" value="PVD24923.1"/>
    <property type="molecule type" value="Genomic_DNA"/>
</dbReference>
<reference evidence="13 14" key="1">
    <citation type="submission" date="2018-04" db="EMBL/GenBank/DDBJ databases">
        <title>The genome of golden apple snail Pomacea canaliculata provides insight into stress tolerance and invasive adaptation.</title>
        <authorList>
            <person name="Liu C."/>
            <person name="Liu B."/>
            <person name="Ren Y."/>
            <person name="Zhang Y."/>
            <person name="Wang H."/>
            <person name="Li S."/>
            <person name="Jiang F."/>
            <person name="Yin L."/>
            <person name="Zhang G."/>
            <person name="Qian W."/>
            <person name="Fan W."/>
        </authorList>
    </citation>
    <scope>NUCLEOTIDE SEQUENCE [LARGE SCALE GENOMIC DNA]</scope>
    <source>
        <strain evidence="13">SZHN2017</strain>
        <tissue evidence="13">Muscle</tissue>
    </source>
</reference>
<feature type="disulfide bond" evidence="8">
    <location>
        <begin position="228"/>
        <end position="237"/>
    </location>
</feature>
<dbReference type="AlphaFoldDB" id="A0A2T7NUT1"/>
<dbReference type="SUPFAM" id="SSF57196">
    <property type="entry name" value="EGF/Laminin"/>
    <property type="match status" value="9"/>
</dbReference>
<feature type="domain" description="EGF-like" evidence="11">
    <location>
        <begin position="469"/>
        <end position="506"/>
    </location>
</feature>
<comment type="caution">
    <text evidence="13">The sequence shown here is derived from an EMBL/GenBank/DDBJ whole genome shotgun (WGS) entry which is preliminary data.</text>
</comment>